<dbReference type="RefSeq" id="WP_051659057.1">
    <property type="nucleotide sequence ID" value="NZ_LR215050.1"/>
</dbReference>
<dbReference type="InterPro" id="IPR003760">
    <property type="entry name" value="PnrA-like"/>
</dbReference>
<dbReference type="PANTHER" id="PTHR34296">
    <property type="entry name" value="TRANSCRIPTIONAL ACTIVATOR PROTEIN MED"/>
    <property type="match status" value="1"/>
</dbReference>
<gene>
    <name evidence="9" type="primary">tmpC_2</name>
    <name evidence="9" type="ORF">NCTC10172_00326</name>
</gene>
<dbReference type="GO" id="GO:0005886">
    <property type="term" value="C:plasma membrane"/>
    <property type="evidence" value="ECO:0007669"/>
    <property type="project" value="UniProtKB-SubCell"/>
</dbReference>
<keyword evidence="9" id="KW-0675">Receptor</keyword>
<evidence type="ECO:0000256" key="5">
    <source>
        <dbReference type="ARBA" id="ARBA00023136"/>
    </source>
</evidence>
<evidence type="ECO:0000313" key="10">
    <source>
        <dbReference type="Proteomes" id="UP000290909"/>
    </source>
</evidence>
<keyword evidence="10" id="KW-1185">Reference proteome</keyword>
<comment type="subcellular location">
    <subcellularLocation>
        <location evidence="1">Cell membrane</location>
        <topology evidence="1">Lipid-anchor</topology>
    </subcellularLocation>
</comment>
<evidence type="ECO:0000259" key="8">
    <source>
        <dbReference type="Pfam" id="PF02608"/>
    </source>
</evidence>
<dbReference type="AlphaFoldDB" id="A0A449BJ20"/>
<dbReference type="PANTHER" id="PTHR34296:SF2">
    <property type="entry name" value="ABC TRANSPORTER GUANOSINE-BINDING PROTEIN NUPN"/>
    <property type="match status" value="1"/>
</dbReference>
<dbReference type="CDD" id="cd06354">
    <property type="entry name" value="PBP1_PrnA-like"/>
    <property type="match status" value="1"/>
</dbReference>
<evidence type="ECO:0000313" key="9">
    <source>
        <dbReference type="EMBL" id="VEU82317.1"/>
    </source>
</evidence>
<dbReference type="InterPro" id="IPR028082">
    <property type="entry name" value="Peripla_BP_I"/>
</dbReference>
<accession>A0A449BJ20</accession>
<protein>
    <submittedName>
        <fullName evidence="9">Purine nucleoside receptor A</fullName>
    </submittedName>
</protein>
<name>A0A449BJ20_9MOLU</name>
<evidence type="ECO:0000256" key="7">
    <source>
        <dbReference type="SAM" id="SignalP"/>
    </source>
</evidence>
<sequence>MKKIITLSVTMFLVALMAACKTKTYEIAMITVYDSIQDGSFNQATWEGIQEYAVKNNVSHQYYQPLTNSEEDYLAAINRAVNAGAKIIITPGLYSGFETKYPHVKFVILDGLESYNKESDLKVAKNALTIYFNEHESGFLAGYAAVKDGFRNLGFIGGVALPTVKKFGIGFVAGAYYASYELNESIIFDPNHYNYLENFSASDKVVTLAESYYDAGVEIIHAAAGAASHSVIKAAENKNAWVIGVDIDQSRESSRVLTSAIKGIGAATYQALVAFYENNLSDGEVWHLGADDFAVSIPFESSRFTDFNFDDYTELYQKIIKQKIHVPSTKEELTTFLFECRRFNEALIERV</sequence>
<evidence type="ECO:0000256" key="2">
    <source>
        <dbReference type="ARBA" id="ARBA00008610"/>
    </source>
</evidence>
<dbReference type="Gene3D" id="3.40.50.2300">
    <property type="match status" value="2"/>
</dbReference>
<keyword evidence="5" id="KW-0472">Membrane</keyword>
<dbReference type="PROSITE" id="PS51257">
    <property type="entry name" value="PROKAR_LIPOPROTEIN"/>
    <property type="match status" value="1"/>
</dbReference>
<keyword evidence="3" id="KW-1003">Cell membrane</keyword>
<proteinExistence type="inferred from homology"/>
<dbReference type="Proteomes" id="UP000290909">
    <property type="component" value="Chromosome"/>
</dbReference>
<feature type="signal peptide" evidence="7">
    <location>
        <begin position="1"/>
        <end position="18"/>
    </location>
</feature>
<reference evidence="9 10" key="1">
    <citation type="submission" date="2019-01" db="EMBL/GenBank/DDBJ databases">
        <authorList>
            <consortium name="Pathogen Informatics"/>
        </authorList>
    </citation>
    <scope>NUCLEOTIDE SEQUENCE [LARGE SCALE GENOMIC DNA]</scope>
    <source>
        <strain evidence="9 10">NCTC10172</strain>
    </source>
</reference>
<evidence type="ECO:0000256" key="3">
    <source>
        <dbReference type="ARBA" id="ARBA00022475"/>
    </source>
</evidence>
<feature type="chain" id="PRO_5019042518" evidence="7">
    <location>
        <begin position="19"/>
        <end position="351"/>
    </location>
</feature>
<dbReference type="InterPro" id="IPR050957">
    <property type="entry name" value="BMP_lipoprotein"/>
</dbReference>
<evidence type="ECO:0000256" key="4">
    <source>
        <dbReference type="ARBA" id="ARBA00022729"/>
    </source>
</evidence>
<keyword evidence="4 7" id="KW-0732">Signal</keyword>
<dbReference type="EMBL" id="LR215050">
    <property type="protein sequence ID" value="VEU82317.1"/>
    <property type="molecule type" value="Genomic_DNA"/>
</dbReference>
<keyword evidence="6" id="KW-0449">Lipoprotein</keyword>
<organism evidence="9 10">
    <name type="scientific">Acholeplasma hippikon</name>
    <dbReference type="NCBI Taxonomy" id="264636"/>
    <lineage>
        <taxon>Bacteria</taxon>
        <taxon>Bacillati</taxon>
        <taxon>Mycoplasmatota</taxon>
        <taxon>Mollicutes</taxon>
        <taxon>Acholeplasmatales</taxon>
        <taxon>Acholeplasmataceae</taxon>
        <taxon>Acholeplasma</taxon>
    </lineage>
</organism>
<dbReference type="SUPFAM" id="SSF53822">
    <property type="entry name" value="Periplasmic binding protein-like I"/>
    <property type="match status" value="1"/>
</dbReference>
<dbReference type="KEGG" id="ahk:NCTC10172_00326"/>
<feature type="domain" description="ABC transporter substrate-binding protein PnrA-like" evidence="8">
    <location>
        <begin position="28"/>
        <end position="329"/>
    </location>
</feature>
<dbReference type="Pfam" id="PF02608">
    <property type="entry name" value="Bmp"/>
    <property type="match status" value="1"/>
</dbReference>
<comment type="similarity">
    <text evidence="2">Belongs to the BMP lipoprotein family.</text>
</comment>
<dbReference type="STRING" id="1408416.GCA_000702765_01143"/>
<evidence type="ECO:0000256" key="6">
    <source>
        <dbReference type="ARBA" id="ARBA00023288"/>
    </source>
</evidence>
<evidence type="ECO:0000256" key="1">
    <source>
        <dbReference type="ARBA" id="ARBA00004193"/>
    </source>
</evidence>